<gene>
    <name evidence="2" type="ORF">RCZ01_17770</name>
</gene>
<proteinExistence type="predicted"/>
<protein>
    <submittedName>
        <fullName evidence="2">Uncharacterized protein</fullName>
    </submittedName>
</protein>
<organism evidence="2 3">
    <name type="scientific">Capnocytophaga felis</name>
    <dbReference type="NCBI Taxonomy" id="2267611"/>
    <lineage>
        <taxon>Bacteria</taxon>
        <taxon>Pseudomonadati</taxon>
        <taxon>Bacteroidota</taxon>
        <taxon>Flavobacteriia</taxon>
        <taxon>Flavobacteriales</taxon>
        <taxon>Flavobacteriaceae</taxon>
        <taxon>Capnocytophaga</taxon>
    </lineage>
</organism>
<feature type="coiled-coil region" evidence="1">
    <location>
        <begin position="8"/>
        <end position="35"/>
    </location>
</feature>
<reference evidence="3" key="1">
    <citation type="journal article" date="2020" name="Int. J. Syst. Evol. Microbiol.">
        <title>Capnocytophaga felis sp. nov. isolated from the feline oral cavity.</title>
        <authorList>
            <person name="Suzuki M."/>
            <person name="Umeda K."/>
            <person name="Kimura M."/>
            <person name="Imaoka K."/>
            <person name="Morikawa S."/>
            <person name="Maeda K."/>
        </authorList>
    </citation>
    <scope>NUCLEOTIDE SEQUENCE [LARGE SCALE GENOMIC DNA]</scope>
    <source>
        <strain evidence="3">KC07070</strain>
    </source>
</reference>
<name>A0A5M4BB27_9FLAO</name>
<dbReference type="AlphaFoldDB" id="A0A5M4BB27"/>
<evidence type="ECO:0000313" key="3">
    <source>
        <dbReference type="Proteomes" id="UP000398217"/>
    </source>
</evidence>
<keyword evidence="1" id="KW-0175">Coiled coil</keyword>
<keyword evidence="3" id="KW-1185">Reference proteome</keyword>
<dbReference type="Proteomes" id="UP000398217">
    <property type="component" value="Unassembled WGS sequence"/>
</dbReference>
<evidence type="ECO:0000313" key="2">
    <source>
        <dbReference type="EMBL" id="GET46475.1"/>
    </source>
</evidence>
<sequence length="48" mass="5709">MIYKPLKLNAMKVTRKELQTQALQLEMKIAECVNEKEREALEVELYQL</sequence>
<dbReference type="EMBL" id="BLBC01000011">
    <property type="protein sequence ID" value="GET46475.1"/>
    <property type="molecule type" value="Genomic_DNA"/>
</dbReference>
<accession>A0A5M4BB27</accession>
<comment type="caution">
    <text evidence="2">The sequence shown here is derived from an EMBL/GenBank/DDBJ whole genome shotgun (WGS) entry which is preliminary data.</text>
</comment>
<evidence type="ECO:0000256" key="1">
    <source>
        <dbReference type="SAM" id="Coils"/>
    </source>
</evidence>